<comment type="caution">
    <text evidence="1">The sequence shown here is derived from an EMBL/GenBank/DDBJ whole genome shotgun (WGS) entry which is preliminary data.</text>
</comment>
<proteinExistence type="predicted"/>
<dbReference type="EMBL" id="DTIN01000009">
    <property type="protein sequence ID" value="HFX13015.1"/>
    <property type="molecule type" value="Genomic_DNA"/>
</dbReference>
<sequence>MTKEYIERKYRRLVKTEDLVGFPVKIRESDLFVLAEKNLEEETLKILSFYRQQLEDYISRDPLFRVSLTPYTVEEDAPLIVKQMSYWTGKAGVGPMASVAGAISEFVGKDLLNYSSQIIIENGGDIFISTKKERKVLIFAGESPWSNKIGILIPKNSVLGICTSSGTVGPSLSFGKADAVVIISHSVIFADAMATAVGNLIQKPEDINIGLEFAKKFPEVHQVIIIIGEHLGVWGKYELIDV</sequence>
<dbReference type="InterPro" id="IPR007183">
    <property type="entry name" value="UPF0280"/>
</dbReference>
<dbReference type="AlphaFoldDB" id="A0A7C3MJ71"/>
<evidence type="ECO:0000313" key="1">
    <source>
        <dbReference type="EMBL" id="HFX13015.1"/>
    </source>
</evidence>
<organism evidence="1">
    <name type="scientific">Dictyoglomus thermophilum</name>
    <dbReference type="NCBI Taxonomy" id="14"/>
    <lineage>
        <taxon>Bacteria</taxon>
        <taxon>Pseudomonadati</taxon>
        <taxon>Dictyoglomota</taxon>
        <taxon>Dictyoglomia</taxon>
        <taxon>Dictyoglomales</taxon>
        <taxon>Dictyoglomaceae</taxon>
        <taxon>Dictyoglomus</taxon>
    </lineage>
</organism>
<gene>
    <name evidence="1" type="ORF">ENW00_02515</name>
</gene>
<name>A0A7C3MJ71_DICTH</name>
<dbReference type="InterPro" id="IPR003374">
    <property type="entry name" value="ApbE-like_sf"/>
</dbReference>
<dbReference type="Gene3D" id="3.10.520.10">
    <property type="entry name" value="ApbE-like domains"/>
    <property type="match status" value="1"/>
</dbReference>
<dbReference type="NCBIfam" id="NF003323">
    <property type="entry name" value="PRK04334.1-3"/>
    <property type="match status" value="1"/>
</dbReference>
<dbReference type="SUPFAM" id="SSF143631">
    <property type="entry name" value="ApbE-like"/>
    <property type="match status" value="1"/>
</dbReference>
<dbReference type="PIRSF" id="PIRSF006421">
    <property type="entry name" value="UCP006421"/>
    <property type="match status" value="1"/>
</dbReference>
<protein>
    <submittedName>
        <fullName evidence="1">UPF0280 family protein</fullName>
    </submittedName>
</protein>
<accession>A0A7C3MJ71</accession>
<reference evidence="1" key="1">
    <citation type="journal article" date="2020" name="mSystems">
        <title>Genome- and Community-Level Interaction Insights into Carbon Utilization and Element Cycling Functions of Hydrothermarchaeota in Hydrothermal Sediment.</title>
        <authorList>
            <person name="Zhou Z."/>
            <person name="Liu Y."/>
            <person name="Xu W."/>
            <person name="Pan J."/>
            <person name="Luo Z.H."/>
            <person name="Li M."/>
        </authorList>
    </citation>
    <scope>NUCLEOTIDE SEQUENCE [LARGE SCALE GENOMIC DNA]</scope>
    <source>
        <strain evidence="1">SpSt-81</strain>
    </source>
</reference>